<evidence type="ECO:0000256" key="1">
    <source>
        <dbReference type="SAM" id="MobiDB-lite"/>
    </source>
</evidence>
<protein>
    <submittedName>
        <fullName evidence="3">Uncharacterized protein</fullName>
    </submittedName>
</protein>
<keyword evidence="2" id="KW-1133">Transmembrane helix</keyword>
<gene>
    <name evidence="3" type="ORF">DHL47_01250</name>
</gene>
<evidence type="ECO:0000313" key="4">
    <source>
        <dbReference type="Proteomes" id="UP001519349"/>
    </source>
</evidence>
<comment type="caution">
    <text evidence="3">The sequence shown here is derived from an EMBL/GenBank/DDBJ whole genome shotgun (WGS) entry which is preliminary data.</text>
</comment>
<reference evidence="3 4" key="1">
    <citation type="submission" date="2018-05" db="EMBL/GenBank/DDBJ databases">
        <title>Draft genome sequence of Streptococcus panodentis CCUG 70867T.</title>
        <authorList>
            <person name="Salva-Serra F."/>
            <person name="Mendez V."/>
            <person name="Jaen-Luchoro D."/>
            <person name="Gonzales-Siles L."/>
            <person name="Karlsson R."/>
            <person name="Engstrom-Jakobsson H."/>
            <person name="Busquets A."/>
            <person name="Gomila M."/>
            <person name="Pineiro-Iglesias B."/>
            <person name="Bennasar-Figueras A."/>
            <person name="Seeger M."/>
            <person name="Moore E."/>
        </authorList>
    </citation>
    <scope>NUCLEOTIDE SEQUENCE [LARGE SCALE GENOMIC DNA]</scope>
    <source>
        <strain evidence="3 4">CCUG 70867</strain>
    </source>
</reference>
<sequence length="186" mass="19897">MASNKEGEKRISAQTIKGVEASFKAYTDTIPTSTENSLIEAPVTANFQAATEKVKSSMESLTETVQSLDVYLNSVADTFVEMDTAIATGIAQRLNREDGMVGPAQATKTQVKPIGKDKMYTQPPMDASAGNEASSQPGKYDSALPGADKNRLEKSIINGFMLFHLKSFSGGFLLFSVLILHAPSPA</sequence>
<evidence type="ECO:0000313" key="3">
    <source>
        <dbReference type="EMBL" id="MBP2619980.1"/>
    </source>
</evidence>
<organism evidence="3 4">
    <name type="scientific">Streptococcus panodentis</name>
    <dbReference type="NCBI Taxonomy" id="1581472"/>
    <lineage>
        <taxon>Bacteria</taxon>
        <taxon>Bacillati</taxon>
        <taxon>Bacillota</taxon>
        <taxon>Bacilli</taxon>
        <taxon>Lactobacillales</taxon>
        <taxon>Streptococcaceae</taxon>
        <taxon>Streptococcus</taxon>
    </lineage>
</organism>
<keyword evidence="4" id="KW-1185">Reference proteome</keyword>
<name>A0ABS5AU17_9STRE</name>
<keyword evidence="2" id="KW-0812">Transmembrane</keyword>
<keyword evidence="2" id="KW-0472">Membrane</keyword>
<feature type="transmembrane region" description="Helical" evidence="2">
    <location>
        <begin position="159"/>
        <end position="182"/>
    </location>
</feature>
<dbReference type="Proteomes" id="UP001519349">
    <property type="component" value="Unassembled WGS sequence"/>
</dbReference>
<dbReference type="RefSeq" id="WP_209550630.1">
    <property type="nucleotide sequence ID" value="NZ_QFAY01000002.1"/>
</dbReference>
<dbReference type="EMBL" id="QFAY01000002">
    <property type="protein sequence ID" value="MBP2619980.1"/>
    <property type="molecule type" value="Genomic_DNA"/>
</dbReference>
<accession>A0ABS5AU17</accession>
<proteinExistence type="predicted"/>
<feature type="region of interest" description="Disordered" evidence="1">
    <location>
        <begin position="116"/>
        <end position="146"/>
    </location>
</feature>
<evidence type="ECO:0000256" key="2">
    <source>
        <dbReference type="SAM" id="Phobius"/>
    </source>
</evidence>